<evidence type="ECO:0000313" key="4">
    <source>
        <dbReference type="Proteomes" id="UP000271098"/>
    </source>
</evidence>
<dbReference type="SUPFAM" id="SSF52075">
    <property type="entry name" value="Outer arm dynein light chain 1"/>
    <property type="match status" value="1"/>
</dbReference>
<gene>
    <name evidence="3" type="ORF">GPUH_LOCUS3594</name>
</gene>
<dbReference type="InterPro" id="IPR050216">
    <property type="entry name" value="LRR_domain-containing"/>
</dbReference>
<keyword evidence="1" id="KW-0433">Leucine-rich repeat</keyword>
<sequence>MILSDIGLCSVDHRWFELTSLERLDLSVNRLGARHVFCSSFLKIAQLKCLKMLSLKDNQIGRISDELWEALPKSLLHLDLSVNYIAELSPSITQLPNLTKLIVASNRISRLPENVCYFFHQRIPCRTNRS</sequence>
<dbReference type="InterPro" id="IPR003591">
    <property type="entry name" value="Leu-rich_rpt_typical-subtyp"/>
</dbReference>
<dbReference type="SMART" id="SM00369">
    <property type="entry name" value="LRR_TYP"/>
    <property type="match status" value="3"/>
</dbReference>
<evidence type="ECO:0000256" key="1">
    <source>
        <dbReference type="ARBA" id="ARBA00022614"/>
    </source>
</evidence>
<keyword evidence="4" id="KW-1185">Reference proteome</keyword>
<proteinExistence type="predicted"/>
<dbReference type="Gene3D" id="3.80.10.10">
    <property type="entry name" value="Ribonuclease Inhibitor"/>
    <property type="match status" value="1"/>
</dbReference>
<dbReference type="GO" id="GO:0005737">
    <property type="term" value="C:cytoplasm"/>
    <property type="evidence" value="ECO:0007669"/>
    <property type="project" value="TreeGrafter"/>
</dbReference>
<accession>A0A3P6R878</accession>
<organism evidence="3 4">
    <name type="scientific">Gongylonema pulchrum</name>
    <dbReference type="NCBI Taxonomy" id="637853"/>
    <lineage>
        <taxon>Eukaryota</taxon>
        <taxon>Metazoa</taxon>
        <taxon>Ecdysozoa</taxon>
        <taxon>Nematoda</taxon>
        <taxon>Chromadorea</taxon>
        <taxon>Rhabditida</taxon>
        <taxon>Spirurina</taxon>
        <taxon>Spiruromorpha</taxon>
        <taxon>Spiruroidea</taxon>
        <taxon>Gongylonematidae</taxon>
        <taxon>Gongylonema</taxon>
    </lineage>
</organism>
<dbReference type="PANTHER" id="PTHR48051:SF1">
    <property type="entry name" value="RAS SUPPRESSOR PROTEIN 1"/>
    <property type="match status" value="1"/>
</dbReference>
<dbReference type="PANTHER" id="PTHR48051">
    <property type="match status" value="1"/>
</dbReference>
<evidence type="ECO:0000313" key="3">
    <source>
        <dbReference type="EMBL" id="VDK40141.1"/>
    </source>
</evidence>
<name>A0A3P6R878_9BILA</name>
<evidence type="ECO:0000256" key="2">
    <source>
        <dbReference type="ARBA" id="ARBA00022737"/>
    </source>
</evidence>
<dbReference type="OrthoDB" id="17912at2759"/>
<dbReference type="Proteomes" id="UP000271098">
    <property type="component" value="Unassembled WGS sequence"/>
</dbReference>
<reference evidence="3 4" key="1">
    <citation type="submission" date="2018-11" db="EMBL/GenBank/DDBJ databases">
        <authorList>
            <consortium name="Pathogen Informatics"/>
        </authorList>
    </citation>
    <scope>NUCLEOTIDE SEQUENCE [LARGE SCALE GENOMIC DNA]</scope>
</reference>
<protein>
    <submittedName>
        <fullName evidence="3">Uncharacterized protein</fullName>
    </submittedName>
</protein>
<dbReference type="InterPro" id="IPR001611">
    <property type="entry name" value="Leu-rich_rpt"/>
</dbReference>
<dbReference type="InterPro" id="IPR032675">
    <property type="entry name" value="LRR_dom_sf"/>
</dbReference>
<dbReference type="AlphaFoldDB" id="A0A3P6R878"/>
<dbReference type="PROSITE" id="PS51450">
    <property type="entry name" value="LRR"/>
    <property type="match status" value="1"/>
</dbReference>
<keyword evidence="2" id="KW-0677">Repeat</keyword>
<dbReference type="Pfam" id="PF13855">
    <property type="entry name" value="LRR_8"/>
    <property type="match status" value="1"/>
</dbReference>
<dbReference type="EMBL" id="UYRT01006249">
    <property type="protein sequence ID" value="VDK40141.1"/>
    <property type="molecule type" value="Genomic_DNA"/>
</dbReference>